<sequence length="207" mass="22616">MAATPLNQIAEILPGYPFRGALKAQADGNAWAVQVRHVSSREWVSMDSAARVVGGEALDRVQLGGRRRPDYLQPGDVLFMARGPRNGAVLIEEVPEATVCTPHFFLIRLKPGSDDIVDPGFLVWQLNHGEGRAAIAAGRQGSLMPSVPKTELAAIRLHLPPLARQRHLVALFRGADREAELMQALIDNRHREVTAIGRAMLDTVRNG</sequence>
<evidence type="ECO:0000256" key="2">
    <source>
        <dbReference type="ARBA" id="ARBA00023125"/>
    </source>
</evidence>
<organism evidence="3 4">
    <name type="scientific">Natronospira proteinivora</name>
    <dbReference type="NCBI Taxonomy" id="1807133"/>
    <lineage>
        <taxon>Bacteria</taxon>
        <taxon>Pseudomonadati</taxon>
        <taxon>Pseudomonadota</taxon>
        <taxon>Gammaproteobacteria</taxon>
        <taxon>Natronospirales</taxon>
        <taxon>Natronospiraceae</taxon>
        <taxon>Natronospira</taxon>
    </lineage>
</organism>
<evidence type="ECO:0008006" key="5">
    <source>
        <dbReference type="Google" id="ProtNLM"/>
    </source>
</evidence>
<evidence type="ECO:0000313" key="4">
    <source>
        <dbReference type="Proteomes" id="UP001523550"/>
    </source>
</evidence>
<dbReference type="SUPFAM" id="SSF116734">
    <property type="entry name" value="DNA methylase specificity domain"/>
    <property type="match status" value="1"/>
</dbReference>
<gene>
    <name evidence="3" type="ORF">J2T60_002438</name>
</gene>
<dbReference type="EMBL" id="JALJYF010000002">
    <property type="protein sequence ID" value="MCP1728438.1"/>
    <property type="molecule type" value="Genomic_DNA"/>
</dbReference>
<protein>
    <recommendedName>
        <fullName evidence="5">Restriction endonuclease subunit S</fullName>
    </recommendedName>
</protein>
<comment type="caution">
    <text evidence="3">The sequence shown here is derived from an EMBL/GenBank/DDBJ whole genome shotgun (WGS) entry which is preliminary data.</text>
</comment>
<dbReference type="Proteomes" id="UP001523550">
    <property type="component" value="Unassembled WGS sequence"/>
</dbReference>
<dbReference type="Gene3D" id="3.90.220.20">
    <property type="entry name" value="DNA methylase specificity domains"/>
    <property type="match status" value="1"/>
</dbReference>
<keyword evidence="4" id="KW-1185">Reference proteome</keyword>
<accession>A0ABT1GDV9</accession>
<evidence type="ECO:0000313" key="3">
    <source>
        <dbReference type="EMBL" id="MCP1728438.1"/>
    </source>
</evidence>
<name>A0ABT1GDV9_9GAMM</name>
<keyword evidence="1" id="KW-0680">Restriction system</keyword>
<reference evidence="3 4" key="1">
    <citation type="submission" date="2022-03" db="EMBL/GenBank/DDBJ databases">
        <title>Genomic Encyclopedia of Type Strains, Phase III (KMG-III): the genomes of soil and plant-associated and newly described type strains.</title>
        <authorList>
            <person name="Whitman W."/>
        </authorList>
    </citation>
    <scope>NUCLEOTIDE SEQUENCE [LARGE SCALE GENOMIC DNA]</scope>
    <source>
        <strain evidence="3 4">BSker1</strain>
    </source>
</reference>
<evidence type="ECO:0000256" key="1">
    <source>
        <dbReference type="ARBA" id="ARBA00022747"/>
    </source>
</evidence>
<dbReference type="InterPro" id="IPR044946">
    <property type="entry name" value="Restrct_endonuc_typeI_TRD_sf"/>
</dbReference>
<keyword evidence="2" id="KW-0238">DNA-binding</keyword>
<proteinExistence type="predicted"/>
<dbReference type="RefSeq" id="WP_253450582.1">
    <property type="nucleotide sequence ID" value="NZ_JALJYF010000002.1"/>
</dbReference>